<reference evidence="1" key="1">
    <citation type="submission" date="2018-05" db="EMBL/GenBank/DDBJ databases">
        <authorList>
            <person name="Lanie J.A."/>
            <person name="Ng W.-L."/>
            <person name="Kazmierczak K.M."/>
            <person name="Andrzejewski T.M."/>
            <person name="Davidsen T.M."/>
            <person name="Wayne K.J."/>
            <person name="Tettelin H."/>
            <person name="Glass J.I."/>
            <person name="Rusch D."/>
            <person name="Podicherti R."/>
            <person name="Tsui H.-C.T."/>
            <person name="Winkler M.E."/>
        </authorList>
    </citation>
    <scope>NUCLEOTIDE SEQUENCE</scope>
</reference>
<evidence type="ECO:0008006" key="2">
    <source>
        <dbReference type="Google" id="ProtNLM"/>
    </source>
</evidence>
<gene>
    <name evidence="1" type="ORF">METZ01_LOCUS215896</name>
</gene>
<dbReference type="AlphaFoldDB" id="A0A382FK89"/>
<sequence length="237" mass="27230">MALPQLETATYDLKLPSTGKKIKYRPFLVKEQKVLMIAQESEDDKQIQDAFADIISSCTFGKLEPYKLPLFDIEYLFLRIRGKSVGEKVKMGVLCPDDKKTKVEIEIDLEKVEVLMSTEHTNEIKLTDDITLFMKYPTLADMSEMSGLGEGQEIKSIFEMIKRCVYEIHHGEEIYNGIDITSEELDDFIDQMSTENFELLNTFFTTMPKLQHVVKVKNPNTKKTGEVTIEGMQSFFV</sequence>
<organism evidence="1">
    <name type="scientific">marine metagenome</name>
    <dbReference type="NCBI Taxonomy" id="408172"/>
    <lineage>
        <taxon>unclassified sequences</taxon>
        <taxon>metagenomes</taxon>
        <taxon>ecological metagenomes</taxon>
    </lineage>
</organism>
<accession>A0A382FK89</accession>
<proteinExistence type="predicted"/>
<dbReference type="InterPro" id="IPR024364">
    <property type="entry name" value="Baseplate_phage_T4-like"/>
</dbReference>
<name>A0A382FK89_9ZZZZ</name>
<evidence type="ECO:0000313" key="1">
    <source>
        <dbReference type="EMBL" id="SVB63042.1"/>
    </source>
</evidence>
<dbReference type="EMBL" id="UINC01050276">
    <property type="protein sequence ID" value="SVB63042.1"/>
    <property type="molecule type" value="Genomic_DNA"/>
</dbReference>
<dbReference type="Pfam" id="PF12322">
    <property type="entry name" value="T4_baseplate"/>
    <property type="match status" value="1"/>
</dbReference>
<protein>
    <recommendedName>
        <fullName evidence="2">Baseplate protein</fullName>
    </recommendedName>
</protein>